<keyword evidence="1" id="KW-1133">Transmembrane helix</keyword>
<sequence length="148" mass="16508">PHIPRVAIKGGTLSLAIRIPLISPGMSPKSIPTEDPTVMLITWGRPAACKSLITIAETTQTNPIMKPMDRSMPPLMMTKVSPVASNRRVVAARTILEKFLRPKKFFPRILKRMSMHIRKSRAQFLATWLSVFLSLFLCIAEGLSVVLM</sequence>
<feature type="non-terminal residue" evidence="2">
    <location>
        <position position="1"/>
    </location>
</feature>
<dbReference type="EMBL" id="LAZR01007940">
    <property type="protein sequence ID" value="KKM81934.1"/>
    <property type="molecule type" value="Genomic_DNA"/>
</dbReference>
<feature type="transmembrane region" description="Helical" evidence="1">
    <location>
        <begin position="122"/>
        <end position="147"/>
    </location>
</feature>
<dbReference type="AlphaFoldDB" id="A0A0F9KII5"/>
<evidence type="ECO:0000256" key="1">
    <source>
        <dbReference type="SAM" id="Phobius"/>
    </source>
</evidence>
<keyword evidence="1" id="KW-0472">Membrane</keyword>
<reference evidence="2" key="1">
    <citation type="journal article" date="2015" name="Nature">
        <title>Complex archaea that bridge the gap between prokaryotes and eukaryotes.</title>
        <authorList>
            <person name="Spang A."/>
            <person name="Saw J.H."/>
            <person name="Jorgensen S.L."/>
            <person name="Zaremba-Niedzwiedzka K."/>
            <person name="Martijn J."/>
            <person name="Lind A.E."/>
            <person name="van Eijk R."/>
            <person name="Schleper C."/>
            <person name="Guy L."/>
            <person name="Ettema T.J."/>
        </authorList>
    </citation>
    <scope>NUCLEOTIDE SEQUENCE</scope>
</reference>
<gene>
    <name evidence="2" type="ORF">LCGC14_1324740</name>
</gene>
<keyword evidence="1" id="KW-0812">Transmembrane</keyword>
<proteinExistence type="predicted"/>
<comment type="caution">
    <text evidence="2">The sequence shown here is derived from an EMBL/GenBank/DDBJ whole genome shotgun (WGS) entry which is preliminary data.</text>
</comment>
<organism evidence="2">
    <name type="scientific">marine sediment metagenome</name>
    <dbReference type="NCBI Taxonomy" id="412755"/>
    <lineage>
        <taxon>unclassified sequences</taxon>
        <taxon>metagenomes</taxon>
        <taxon>ecological metagenomes</taxon>
    </lineage>
</organism>
<name>A0A0F9KII5_9ZZZZ</name>
<protein>
    <submittedName>
        <fullName evidence="2">Uncharacterized protein</fullName>
    </submittedName>
</protein>
<accession>A0A0F9KII5</accession>
<evidence type="ECO:0000313" key="2">
    <source>
        <dbReference type="EMBL" id="KKM81934.1"/>
    </source>
</evidence>